<evidence type="ECO:0000256" key="1">
    <source>
        <dbReference type="SAM" id="MobiDB-lite"/>
    </source>
</evidence>
<feature type="compositionally biased region" description="Basic and acidic residues" evidence="1">
    <location>
        <begin position="151"/>
        <end position="161"/>
    </location>
</feature>
<feature type="compositionally biased region" description="Polar residues" evidence="1">
    <location>
        <begin position="105"/>
        <end position="124"/>
    </location>
</feature>
<dbReference type="Proteomes" id="UP000756921">
    <property type="component" value="Unassembled WGS sequence"/>
</dbReference>
<sequence>MPDPHVKHLYPSHPSQWTPGLETHKAFQRRAQQIRLHSSSPTHHHCYPRMHPQYPTHNYIRPGFSPRYRSHLHPHISFVQPLPHAAHFHVHTAGMHYSVLRTYDDNTSSTPSDGADARSTQPRSQQCIEAVIECDEFEAEAEAEAEADQNEAQRETAREETETSLVFTGYEEPEPDHIPTEAHQKAA</sequence>
<feature type="region of interest" description="Disordered" evidence="1">
    <location>
        <begin position="104"/>
        <end position="124"/>
    </location>
</feature>
<feature type="compositionally biased region" description="Acidic residues" evidence="1">
    <location>
        <begin position="138"/>
        <end position="149"/>
    </location>
</feature>
<reference evidence="2" key="1">
    <citation type="journal article" date="2020" name="Mol. Plant Microbe Interact.">
        <title>Genome Sequence of the Biocontrol Agent Coniothyrium minitans strain Conio (IMI 134523).</title>
        <authorList>
            <person name="Patel D."/>
            <person name="Shittu T.A."/>
            <person name="Baroncelli R."/>
            <person name="Muthumeenakshi S."/>
            <person name="Osborne T.H."/>
            <person name="Janganan T.K."/>
            <person name="Sreenivasaprasad S."/>
        </authorList>
    </citation>
    <scope>NUCLEOTIDE SEQUENCE</scope>
    <source>
        <strain evidence="2">Conio</strain>
    </source>
</reference>
<dbReference type="AlphaFoldDB" id="A0A9P6GCU7"/>
<dbReference type="OrthoDB" id="10632639at2759"/>
<feature type="region of interest" description="Disordered" evidence="1">
    <location>
        <begin position="138"/>
        <end position="187"/>
    </location>
</feature>
<dbReference type="EMBL" id="WJXW01000009">
    <property type="protein sequence ID" value="KAF9733049.1"/>
    <property type="molecule type" value="Genomic_DNA"/>
</dbReference>
<organism evidence="2 3">
    <name type="scientific">Paraphaeosphaeria minitans</name>
    <dbReference type="NCBI Taxonomy" id="565426"/>
    <lineage>
        <taxon>Eukaryota</taxon>
        <taxon>Fungi</taxon>
        <taxon>Dikarya</taxon>
        <taxon>Ascomycota</taxon>
        <taxon>Pezizomycotina</taxon>
        <taxon>Dothideomycetes</taxon>
        <taxon>Pleosporomycetidae</taxon>
        <taxon>Pleosporales</taxon>
        <taxon>Massarineae</taxon>
        <taxon>Didymosphaeriaceae</taxon>
        <taxon>Paraphaeosphaeria</taxon>
    </lineage>
</organism>
<evidence type="ECO:0000313" key="3">
    <source>
        <dbReference type="Proteomes" id="UP000756921"/>
    </source>
</evidence>
<name>A0A9P6GCU7_9PLEO</name>
<accession>A0A9P6GCU7</accession>
<evidence type="ECO:0000313" key="2">
    <source>
        <dbReference type="EMBL" id="KAF9733049.1"/>
    </source>
</evidence>
<comment type="caution">
    <text evidence="2">The sequence shown here is derived from an EMBL/GenBank/DDBJ whole genome shotgun (WGS) entry which is preliminary data.</text>
</comment>
<protein>
    <submittedName>
        <fullName evidence="2">Uncharacterized protein</fullName>
    </submittedName>
</protein>
<feature type="compositionally biased region" description="Basic and acidic residues" evidence="1">
    <location>
        <begin position="175"/>
        <end position="187"/>
    </location>
</feature>
<keyword evidence="3" id="KW-1185">Reference proteome</keyword>
<gene>
    <name evidence="2" type="ORF">PMIN01_08731</name>
</gene>
<proteinExistence type="predicted"/>